<dbReference type="OrthoDB" id="9812192at2"/>
<keyword evidence="3" id="KW-1185">Reference proteome</keyword>
<dbReference type="RefSeq" id="WP_100700203.1">
    <property type="nucleotide sequence ID" value="NZ_MLFP01000019.1"/>
</dbReference>
<evidence type="ECO:0000313" key="3">
    <source>
        <dbReference type="Proteomes" id="UP000232062"/>
    </source>
</evidence>
<comment type="caution">
    <text evidence="2">The sequence shown here is derived from an EMBL/GenBank/DDBJ whole genome shotgun (WGS) entry which is preliminary data.</text>
</comment>
<dbReference type="STRING" id="1076549.HA45_19105"/>
<proteinExistence type="predicted"/>
<keyword evidence="2" id="KW-0560">Oxidoreductase</keyword>
<dbReference type="InterPro" id="IPR007138">
    <property type="entry name" value="ABM_dom"/>
</dbReference>
<dbReference type="Proteomes" id="UP000232062">
    <property type="component" value="Unassembled WGS sequence"/>
</dbReference>
<protein>
    <submittedName>
        <fullName evidence="2">Antibiotic biosynthesis monooxygenase</fullName>
    </submittedName>
</protein>
<keyword evidence="2" id="KW-0503">Monooxygenase</keyword>
<dbReference type="SUPFAM" id="SSF54909">
    <property type="entry name" value="Dimeric alpha+beta barrel"/>
    <property type="match status" value="1"/>
</dbReference>
<organism evidence="2 3">
    <name type="scientific">Pantoea rodasii</name>
    <dbReference type="NCBI Taxonomy" id="1076549"/>
    <lineage>
        <taxon>Bacteria</taxon>
        <taxon>Pseudomonadati</taxon>
        <taxon>Pseudomonadota</taxon>
        <taxon>Gammaproteobacteria</taxon>
        <taxon>Enterobacterales</taxon>
        <taxon>Erwiniaceae</taxon>
        <taxon>Pantoea</taxon>
    </lineage>
</organism>
<accession>A0A2M9WHF2</accession>
<name>A0A2M9WHF2_9GAMM</name>
<dbReference type="GO" id="GO:0004497">
    <property type="term" value="F:monooxygenase activity"/>
    <property type="evidence" value="ECO:0007669"/>
    <property type="project" value="UniProtKB-KW"/>
</dbReference>
<feature type="domain" description="ABM" evidence="1">
    <location>
        <begin position="2"/>
        <end position="92"/>
    </location>
</feature>
<evidence type="ECO:0000313" key="2">
    <source>
        <dbReference type="EMBL" id="PJZ06929.1"/>
    </source>
</evidence>
<dbReference type="Pfam" id="PF03992">
    <property type="entry name" value="ABM"/>
    <property type="match status" value="1"/>
</dbReference>
<dbReference type="Gene3D" id="3.30.70.100">
    <property type="match status" value="1"/>
</dbReference>
<dbReference type="PROSITE" id="PS51725">
    <property type="entry name" value="ABM"/>
    <property type="match status" value="1"/>
</dbReference>
<gene>
    <name evidence="2" type="ORF">PRCB_02635</name>
</gene>
<dbReference type="InterPro" id="IPR011008">
    <property type="entry name" value="Dimeric_a/b-barrel"/>
</dbReference>
<reference evidence="2 3" key="1">
    <citation type="submission" date="2017-11" db="EMBL/GenBank/DDBJ databases">
        <title>The genome sequence of Pantoea rodasii DSM 26611.</title>
        <authorList>
            <person name="Gao J."/>
            <person name="Mao X."/>
            <person name="Sun J."/>
        </authorList>
    </citation>
    <scope>NUCLEOTIDE SEQUENCE [LARGE SCALE GENOMIC DNA]</scope>
    <source>
        <strain evidence="2 3">DSM 26611</strain>
    </source>
</reference>
<dbReference type="EMBL" id="PIQI01000009">
    <property type="protein sequence ID" value="PJZ06929.1"/>
    <property type="molecule type" value="Genomic_DNA"/>
</dbReference>
<sequence>MIIVTGHLFVPPTELQAFMADFSSLACCTRQREGNLFYEAAIADPLSGKLLISERWADEESLSSHLKASDTRTFVSRWQARIKGDIRKYDAFNERGVSEMRDARCP</sequence>
<dbReference type="AlphaFoldDB" id="A0A2M9WHF2"/>
<evidence type="ECO:0000259" key="1">
    <source>
        <dbReference type="PROSITE" id="PS51725"/>
    </source>
</evidence>